<dbReference type="Proteomes" id="UP001497623">
    <property type="component" value="Unassembled WGS sequence"/>
</dbReference>
<evidence type="ECO:0000256" key="1">
    <source>
        <dbReference type="ARBA" id="ARBA00022614"/>
    </source>
</evidence>
<dbReference type="PANTHER" id="PTHR24369">
    <property type="entry name" value="ANTIGEN BSP, PUTATIVE-RELATED"/>
    <property type="match status" value="1"/>
</dbReference>
<accession>A0AAV2RHW9</accession>
<keyword evidence="1" id="KW-0433">Leucine-rich repeat</keyword>
<dbReference type="GO" id="GO:0005886">
    <property type="term" value="C:plasma membrane"/>
    <property type="evidence" value="ECO:0007669"/>
    <property type="project" value="TreeGrafter"/>
</dbReference>
<dbReference type="InterPro" id="IPR032675">
    <property type="entry name" value="LRR_dom_sf"/>
</dbReference>
<gene>
    <name evidence="4" type="ORF">MNOR_LOCUS24329</name>
</gene>
<evidence type="ECO:0000313" key="4">
    <source>
        <dbReference type="EMBL" id="CAL4124193.1"/>
    </source>
</evidence>
<sequence>MKTHIILLLCIVVRSVSGQLDDHQDPTHKGVYNQSKVQMMQNGHQDRIPSDIYNKSKVHVVQDGQQDLITSAVYNQSKVFVKQDGRHQPEYYGYERPCPDAEDIAPCVCTYDTVSNAMDLNCSAVESEEQLKQIFKADFPFKNFRKFRIQANNNLKVLEAGVFNGISFEIIYIIQNNLEVIEIQALDSCYETATDLDVYFNKITSFPFDELSQFSKLSHFDISINSLSVVPADAFHGLTALEYLDIGSNNANIGGTFQDLSNLRDMWLNSNNITTIPAQFIKTGSSHLSLIVLDENNIVSVEPDAFDIVDALDIYMRYNSLSTLDEATWRPYLEAGGTLYAGGNPLVCGCDIAWLFAEDQLLEQVDDFTSCNGGEYLHNLDPSIFDNC</sequence>
<dbReference type="InterPro" id="IPR001611">
    <property type="entry name" value="Leu-rich_rpt"/>
</dbReference>
<dbReference type="InterPro" id="IPR003591">
    <property type="entry name" value="Leu-rich_rpt_typical-subtyp"/>
</dbReference>
<evidence type="ECO:0000256" key="2">
    <source>
        <dbReference type="ARBA" id="ARBA00022737"/>
    </source>
</evidence>
<keyword evidence="5" id="KW-1185">Reference proteome</keyword>
<reference evidence="4 5" key="1">
    <citation type="submission" date="2024-05" db="EMBL/GenBank/DDBJ databases">
        <authorList>
            <person name="Wallberg A."/>
        </authorList>
    </citation>
    <scope>NUCLEOTIDE SEQUENCE [LARGE SCALE GENOMIC DNA]</scope>
</reference>
<keyword evidence="3" id="KW-0732">Signal</keyword>
<feature type="signal peptide" evidence="3">
    <location>
        <begin position="1"/>
        <end position="18"/>
    </location>
</feature>
<dbReference type="InterPro" id="IPR050541">
    <property type="entry name" value="LRR_TM_domain-containing"/>
</dbReference>
<evidence type="ECO:0008006" key="6">
    <source>
        <dbReference type="Google" id="ProtNLM"/>
    </source>
</evidence>
<comment type="caution">
    <text evidence="4">The sequence shown here is derived from an EMBL/GenBank/DDBJ whole genome shotgun (WGS) entry which is preliminary data.</text>
</comment>
<organism evidence="4 5">
    <name type="scientific">Meganyctiphanes norvegica</name>
    <name type="common">Northern krill</name>
    <name type="synonym">Thysanopoda norvegica</name>
    <dbReference type="NCBI Taxonomy" id="48144"/>
    <lineage>
        <taxon>Eukaryota</taxon>
        <taxon>Metazoa</taxon>
        <taxon>Ecdysozoa</taxon>
        <taxon>Arthropoda</taxon>
        <taxon>Crustacea</taxon>
        <taxon>Multicrustacea</taxon>
        <taxon>Malacostraca</taxon>
        <taxon>Eumalacostraca</taxon>
        <taxon>Eucarida</taxon>
        <taxon>Euphausiacea</taxon>
        <taxon>Euphausiidae</taxon>
        <taxon>Meganyctiphanes</taxon>
    </lineage>
</organism>
<name>A0AAV2RHW9_MEGNR</name>
<evidence type="ECO:0000256" key="3">
    <source>
        <dbReference type="SAM" id="SignalP"/>
    </source>
</evidence>
<dbReference type="EMBL" id="CAXKWB010022257">
    <property type="protein sequence ID" value="CAL4124193.1"/>
    <property type="molecule type" value="Genomic_DNA"/>
</dbReference>
<feature type="chain" id="PRO_5043842110" description="Oplophorus-luciferin 2-monooxygenase non-catalytic subunit" evidence="3">
    <location>
        <begin position="19"/>
        <end position="388"/>
    </location>
</feature>
<dbReference type="SMART" id="SM00369">
    <property type="entry name" value="LRR_TYP"/>
    <property type="match status" value="2"/>
</dbReference>
<proteinExistence type="predicted"/>
<dbReference type="SUPFAM" id="SSF52058">
    <property type="entry name" value="L domain-like"/>
    <property type="match status" value="1"/>
</dbReference>
<protein>
    <recommendedName>
        <fullName evidence="6">Oplophorus-luciferin 2-monooxygenase non-catalytic subunit</fullName>
    </recommendedName>
</protein>
<dbReference type="Pfam" id="PF13855">
    <property type="entry name" value="LRR_8"/>
    <property type="match status" value="1"/>
</dbReference>
<dbReference type="AlphaFoldDB" id="A0AAV2RHW9"/>
<dbReference type="PANTHER" id="PTHR24369:SF213">
    <property type="entry name" value="INSULIN LIKE GROWTH FACTOR BINDING PROTEIN ACID LABILE SUBUNIT"/>
    <property type="match status" value="1"/>
</dbReference>
<keyword evidence="2" id="KW-0677">Repeat</keyword>
<dbReference type="Gene3D" id="3.80.10.10">
    <property type="entry name" value="Ribonuclease Inhibitor"/>
    <property type="match status" value="1"/>
</dbReference>
<evidence type="ECO:0000313" key="5">
    <source>
        <dbReference type="Proteomes" id="UP001497623"/>
    </source>
</evidence>